<dbReference type="PANTHER" id="PTHR10424:SF82">
    <property type="entry name" value="ENVELOPE GLYCOPROTEIN-RELATED"/>
    <property type="match status" value="1"/>
</dbReference>
<sequence>KRHLCTNETIPGKGLRADWLVPASNTKWICSKTGVTPCISLKLFNRRHEFCIQVMIIPRIIYHPEEYVYHHQTLSVSRHIQKREPFTALTIATLLALGAAGTGAGVASLVKQNKRFHSLSIQVDEDLARTEQSISALEKSLRSLSEVVLQNRRALDLLVLQRGGLCAALEEECCVYADNTGVVRDTMAKLREGLEERKGDREGQQGWFDSWFNHSPWLTTLTSTLIGLIAMIVMALIFGPCILNKLASFVKSRLEKVNITVLEDR</sequence>
<evidence type="ECO:0000313" key="3">
    <source>
        <dbReference type="Proteomes" id="UP000533954"/>
    </source>
</evidence>
<dbReference type="Pfam" id="PF00429">
    <property type="entry name" value="TLV_coat"/>
    <property type="match status" value="1"/>
</dbReference>
<proteinExistence type="predicted"/>
<evidence type="ECO:0000256" key="1">
    <source>
        <dbReference type="SAM" id="Phobius"/>
    </source>
</evidence>
<dbReference type="CDD" id="cd09851">
    <property type="entry name" value="HTLV-1-like_HR1-HR2"/>
    <property type="match status" value="1"/>
</dbReference>
<dbReference type="OrthoDB" id="9633697at2759"/>
<gene>
    <name evidence="2" type="primary">Env1_1</name>
    <name evidence="2" type="ORF">EUDELE_R15095</name>
</gene>
<reference evidence="2 3" key="1">
    <citation type="submission" date="2019-09" db="EMBL/GenBank/DDBJ databases">
        <title>Bird 10,000 Genomes (B10K) Project - Family phase.</title>
        <authorList>
            <person name="Zhang G."/>
        </authorList>
    </citation>
    <scope>NUCLEOTIDE SEQUENCE [LARGE SCALE GENOMIC DNA]</scope>
    <source>
        <strain evidence="2">B10K-LSUMZ-16893</strain>
    </source>
</reference>
<feature type="non-terminal residue" evidence="2">
    <location>
        <position position="1"/>
    </location>
</feature>
<organism evidence="2 3">
    <name type="scientific">Eudromia elegans</name>
    <name type="common">Elegant crested-tinamou</name>
    <dbReference type="NCBI Taxonomy" id="8805"/>
    <lineage>
        <taxon>Eukaryota</taxon>
        <taxon>Metazoa</taxon>
        <taxon>Chordata</taxon>
        <taxon>Craniata</taxon>
        <taxon>Vertebrata</taxon>
        <taxon>Euteleostomi</taxon>
        <taxon>Archelosauria</taxon>
        <taxon>Archosauria</taxon>
        <taxon>Dinosauria</taxon>
        <taxon>Saurischia</taxon>
        <taxon>Theropoda</taxon>
        <taxon>Coelurosauria</taxon>
        <taxon>Aves</taxon>
        <taxon>Palaeognathae</taxon>
        <taxon>Tinamiformes</taxon>
        <taxon>Tinamidae</taxon>
        <taxon>Eudromia</taxon>
    </lineage>
</organism>
<dbReference type="AlphaFoldDB" id="A0A7K7UQU1"/>
<comment type="caution">
    <text evidence="2">The sequence shown here is derived from an EMBL/GenBank/DDBJ whole genome shotgun (WGS) entry which is preliminary data.</text>
</comment>
<feature type="transmembrane region" description="Helical" evidence="1">
    <location>
        <begin position="217"/>
        <end position="243"/>
    </location>
</feature>
<dbReference type="EMBL" id="VZSX01000001">
    <property type="protein sequence ID" value="NXA30694.1"/>
    <property type="molecule type" value="Genomic_DNA"/>
</dbReference>
<keyword evidence="1" id="KW-0812">Transmembrane</keyword>
<feature type="transmembrane region" description="Helical" evidence="1">
    <location>
        <begin position="86"/>
        <end position="110"/>
    </location>
</feature>
<dbReference type="PANTHER" id="PTHR10424">
    <property type="entry name" value="VIRAL ENVELOPE PROTEIN"/>
    <property type="match status" value="1"/>
</dbReference>
<keyword evidence="1" id="KW-1133">Transmembrane helix</keyword>
<keyword evidence="1" id="KW-0472">Membrane</keyword>
<protein>
    <submittedName>
        <fullName evidence="2">ENV1 protein</fullName>
    </submittedName>
</protein>
<keyword evidence="3" id="KW-1185">Reference proteome</keyword>
<name>A0A7K7UQU1_EUDEL</name>
<feature type="non-terminal residue" evidence="2">
    <location>
        <position position="265"/>
    </location>
</feature>
<dbReference type="Proteomes" id="UP000533954">
    <property type="component" value="Unassembled WGS sequence"/>
</dbReference>
<evidence type="ECO:0000313" key="2">
    <source>
        <dbReference type="EMBL" id="NXA30694.1"/>
    </source>
</evidence>
<dbReference type="Gene3D" id="1.10.287.210">
    <property type="match status" value="1"/>
</dbReference>
<dbReference type="SUPFAM" id="SSF58069">
    <property type="entry name" value="Virus ectodomain"/>
    <property type="match status" value="1"/>
</dbReference>
<accession>A0A7K7UQU1</accession>
<dbReference type="InterPro" id="IPR018154">
    <property type="entry name" value="TLV/ENV_coat_polyprotein"/>
</dbReference>